<name>A0ABC9A1H7_9POAL</name>
<proteinExistence type="predicted"/>
<dbReference type="PANTHER" id="PTHR33074">
    <property type="entry name" value="EXPRESSED PROTEIN-RELATED"/>
    <property type="match status" value="1"/>
</dbReference>
<dbReference type="Pfam" id="PF07762">
    <property type="entry name" value="DUF1618"/>
    <property type="match status" value="1"/>
</dbReference>
<evidence type="ECO:0000313" key="2">
    <source>
        <dbReference type="EMBL" id="CAL4970824.1"/>
    </source>
</evidence>
<dbReference type="EMBL" id="OZ075112">
    <property type="protein sequence ID" value="CAL4970824.1"/>
    <property type="molecule type" value="Genomic_DNA"/>
</dbReference>
<accession>A0ABC9A1H7</accession>
<sequence length="427" mass="47290">MATAAAARALSPPPAFPAAPPIRAGWTLFDPFVVTEDAAAAAAAVTNDDTAAACCVTRCGHDVRVSLRLADPPSASYVVMRTNAELHGTPRVVAADGDLLLIEMAVVEPLSTVSREQNFLVYTAHPSSPSLLLLPHRDDDSYFYTGIVAGEEEEEEFVAAAFSTEITRAGDGDDEGADEVGWLTRFSSSTGQHELVWHTDKVFAFRGRHMCFVDYHRGILLCDVFAASPELRFLPVPAEIEVWDDEHDYFNGRRNPQEHRTVDVSKGGVMRFVDVSDGLFGRRRHPFAVTVTTWTLRAAAAAEVAEWEWEKDGVLQVGDLWNSCEFRRSPLPRRAPVYPAVCKHDTSVVGFALMDWNSSTEDAWVITVDVREMELLAYAPYTNQAKEGEVHEEWYEVVAGCLFHDTPFICSDIYSYKTFARMDAGSN</sequence>
<keyword evidence="3" id="KW-1185">Reference proteome</keyword>
<evidence type="ECO:0000313" key="3">
    <source>
        <dbReference type="Proteomes" id="UP001497457"/>
    </source>
</evidence>
<dbReference type="InterPro" id="IPR011676">
    <property type="entry name" value="DUF1618"/>
</dbReference>
<gene>
    <name evidence="2" type="ORF">URODEC1_LOCUS50296</name>
</gene>
<dbReference type="AlphaFoldDB" id="A0ABC9A1H7"/>
<dbReference type="Proteomes" id="UP001497457">
    <property type="component" value="Chromosome 2b"/>
</dbReference>
<reference evidence="2 3" key="2">
    <citation type="submission" date="2024-10" db="EMBL/GenBank/DDBJ databases">
        <authorList>
            <person name="Ryan C."/>
        </authorList>
    </citation>
    <scope>NUCLEOTIDE SEQUENCE [LARGE SCALE GENOMIC DNA]</scope>
</reference>
<protein>
    <recommendedName>
        <fullName evidence="1">DUF1618 domain-containing protein</fullName>
    </recommendedName>
</protein>
<reference evidence="3" key="1">
    <citation type="submission" date="2024-06" db="EMBL/GenBank/DDBJ databases">
        <authorList>
            <person name="Ryan C."/>
        </authorList>
    </citation>
    <scope>NUCLEOTIDE SEQUENCE [LARGE SCALE GENOMIC DNA]</scope>
</reference>
<evidence type="ECO:0000259" key="1">
    <source>
        <dbReference type="Pfam" id="PF07762"/>
    </source>
</evidence>
<dbReference type="PANTHER" id="PTHR33074:SF99">
    <property type="entry name" value="DUF1618 DOMAIN-CONTAINING PROTEIN"/>
    <property type="match status" value="1"/>
</dbReference>
<feature type="domain" description="DUF1618" evidence="1">
    <location>
        <begin position="213"/>
        <end position="349"/>
    </location>
</feature>
<organism evidence="2 3">
    <name type="scientific">Urochloa decumbens</name>
    <dbReference type="NCBI Taxonomy" id="240449"/>
    <lineage>
        <taxon>Eukaryota</taxon>
        <taxon>Viridiplantae</taxon>
        <taxon>Streptophyta</taxon>
        <taxon>Embryophyta</taxon>
        <taxon>Tracheophyta</taxon>
        <taxon>Spermatophyta</taxon>
        <taxon>Magnoliopsida</taxon>
        <taxon>Liliopsida</taxon>
        <taxon>Poales</taxon>
        <taxon>Poaceae</taxon>
        <taxon>PACMAD clade</taxon>
        <taxon>Panicoideae</taxon>
        <taxon>Panicodae</taxon>
        <taxon>Paniceae</taxon>
        <taxon>Melinidinae</taxon>
        <taxon>Urochloa</taxon>
    </lineage>
</organism>